<dbReference type="RefSeq" id="WP_350275844.1">
    <property type="nucleotide sequence ID" value="NZ_CP158165.1"/>
</dbReference>
<evidence type="ECO:0000259" key="1">
    <source>
        <dbReference type="Pfam" id="PF14399"/>
    </source>
</evidence>
<feature type="domain" description="Butirosin biosynthesis protein H N-terminal" evidence="1">
    <location>
        <begin position="22"/>
        <end position="157"/>
    </location>
</feature>
<name>A0AAU7T8I1_9ACTN</name>
<evidence type="ECO:0000259" key="2">
    <source>
        <dbReference type="Pfam" id="PF16169"/>
    </source>
</evidence>
<dbReference type="AlphaFoldDB" id="A0AAU7T8I1"/>
<dbReference type="InterPro" id="IPR032369">
    <property type="entry name" value="DUF4872"/>
</dbReference>
<dbReference type="Pfam" id="PF16169">
    <property type="entry name" value="DUF4872"/>
    <property type="match status" value="1"/>
</dbReference>
<dbReference type="InterPro" id="IPR026935">
    <property type="entry name" value="BtrH_N"/>
</dbReference>
<sequence length="350" mass="38216">MVTTLSGSAQPFPGFVSYPTHHCVTGSLKHVYDFHGYPISEELLLGLGAGLGFMYFHFKGSDPFYGGRANNASPREEGLEKTAGRRTGVAVTARSTSSARVAETELRRLLEAGEPVLLYVDMGFLPYFDLPDGYHFGGHVVVAAGYDQATGQVLIADRETQLHPVDWAALEKARGSAYRPFPPRHTWYTFDFGSAREPRATDVRTAIAEVCDGMLEPPISNFGVRGIRKAIRETMRWPDTLGTDALRRACFNTALLIDARGGTGGGIFRYLYARFLGEAAVITGEARLDDLGNELAAIGDLWEDVAATFAAAAELDDPADLLGPATTPMHDIADREELLWQSLRTLVRTQ</sequence>
<dbReference type="Pfam" id="PF14399">
    <property type="entry name" value="BtrH_N"/>
    <property type="match status" value="1"/>
</dbReference>
<gene>
    <name evidence="3" type="ORF">ABN611_31105</name>
</gene>
<organism evidence="3">
    <name type="scientific">Kribbella sp. HUAS MG21</name>
    <dbReference type="NCBI Taxonomy" id="3160966"/>
    <lineage>
        <taxon>Bacteria</taxon>
        <taxon>Bacillati</taxon>
        <taxon>Actinomycetota</taxon>
        <taxon>Actinomycetes</taxon>
        <taxon>Propionibacteriales</taxon>
        <taxon>Kribbellaceae</taxon>
        <taxon>Kribbella</taxon>
    </lineage>
</organism>
<feature type="domain" description="DUF4872" evidence="2">
    <location>
        <begin position="169"/>
        <end position="343"/>
    </location>
</feature>
<reference evidence="3" key="1">
    <citation type="submission" date="2024-06" db="EMBL/GenBank/DDBJ databases">
        <title>Kribbella sp. strain HUAS MG21 genome sequences.</title>
        <authorList>
            <person name="Mo P."/>
        </authorList>
    </citation>
    <scope>NUCLEOTIDE SEQUENCE</scope>
    <source>
        <strain evidence="3">HUAS MG21</strain>
    </source>
</reference>
<protein>
    <submittedName>
        <fullName evidence="3">BtrH N-terminal domain-containing protein</fullName>
    </submittedName>
</protein>
<accession>A0AAU7T8I1</accession>
<evidence type="ECO:0000313" key="3">
    <source>
        <dbReference type="EMBL" id="XBV23005.1"/>
    </source>
</evidence>
<dbReference type="EMBL" id="CP158165">
    <property type="protein sequence ID" value="XBV23005.1"/>
    <property type="molecule type" value="Genomic_DNA"/>
</dbReference>
<proteinExistence type="predicted"/>